<name>X0YSW6_9ZZZZ</name>
<keyword evidence="1" id="KW-0812">Transmembrane</keyword>
<keyword evidence="1" id="KW-0472">Membrane</keyword>
<evidence type="ECO:0000256" key="1">
    <source>
        <dbReference type="SAM" id="Phobius"/>
    </source>
</evidence>
<dbReference type="EMBL" id="BART01007532">
    <property type="protein sequence ID" value="GAG59320.1"/>
    <property type="molecule type" value="Genomic_DNA"/>
</dbReference>
<proteinExistence type="predicted"/>
<protein>
    <submittedName>
        <fullName evidence="2">Uncharacterized protein</fullName>
    </submittedName>
</protein>
<feature type="non-terminal residue" evidence="2">
    <location>
        <position position="148"/>
    </location>
</feature>
<sequence>MNRPDTSWQFDIERAVSTWRRFVSRDPAIRSADLDELEIHLRDAWEDALRRGMSPAEAFEEARDDLGNIAALGAFYGEVHMEKIFRRGQITSELYQLTMPVNHYLKSAWRNIIRHRGYTALNLTGLSMAFAAALIIGLFIRHSLSFDQ</sequence>
<comment type="caution">
    <text evidence="2">The sequence shown here is derived from an EMBL/GenBank/DDBJ whole genome shotgun (WGS) entry which is preliminary data.</text>
</comment>
<keyword evidence="1" id="KW-1133">Transmembrane helix</keyword>
<evidence type="ECO:0000313" key="2">
    <source>
        <dbReference type="EMBL" id="GAG59320.1"/>
    </source>
</evidence>
<organism evidence="2">
    <name type="scientific">marine sediment metagenome</name>
    <dbReference type="NCBI Taxonomy" id="412755"/>
    <lineage>
        <taxon>unclassified sequences</taxon>
        <taxon>metagenomes</taxon>
        <taxon>ecological metagenomes</taxon>
    </lineage>
</organism>
<accession>X0YSW6</accession>
<dbReference type="AlphaFoldDB" id="X0YSW6"/>
<reference evidence="2" key="1">
    <citation type="journal article" date="2014" name="Front. Microbiol.">
        <title>High frequency of phylogenetically diverse reductive dehalogenase-homologous genes in deep subseafloor sedimentary metagenomes.</title>
        <authorList>
            <person name="Kawai M."/>
            <person name="Futagami T."/>
            <person name="Toyoda A."/>
            <person name="Takaki Y."/>
            <person name="Nishi S."/>
            <person name="Hori S."/>
            <person name="Arai W."/>
            <person name="Tsubouchi T."/>
            <person name="Morono Y."/>
            <person name="Uchiyama I."/>
            <person name="Ito T."/>
            <person name="Fujiyama A."/>
            <person name="Inagaki F."/>
            <person name="Takami H."/>
        </authorList>
    </citation>
    <scope>NUCLEOTIDE SEQUENCE</scope>
    <source>
        <strain evidence="2">Expedition CK06-06</strain>
    </source>
</reference>
<feature type="transmembrane region" description="Helical" evidence="1">
    <location>
        <begin position="120"/>
        <end position="140"/>
    </location>
</feature>
<dbReference type="InterPro" id="IPR047928">
    <property type="entry name" value="Perm_prefix_1"/>
</dbReference>
<gene>
    <name evidence="2" type="ORF">S01H4_17134</name>
</gene>
<dbReference type="NCBIfam" id="NF038403">
    <property type="entry name" value="perm_prefix_1"/>
    <property type="match status" value="1"/>
</dbReference>